<feature type="region of interest" description="Disordered" evidence="1">
    <location>
        <begin position="1"/>
        <end position="108"/>
    </location>
</feature>
<accession>A0ABQ7EZH8</accession>
<sequence length="108" mass="12603">MPCVKKESRAAVALHRTSKDNKRWLTSRSRTKLPPAEATRRQSTGHARDPKGEKMTPDASQPKKRSQPPTFSKPSSQSHQRKRDTHRNRPRLLCWRKLEDPETTTYRM</sequence>
<protein>
    <submittedName>
        <fullName evidence="2">Uncharacterized protein</fullName>
    </submittedName>
</protein>
<organism evidence="2 3">
    <name type="scientific">Brassica cretica</name>
    <name type="common">Mustard</name>
    <dbReference type="NCBI Taxonomy" id="69181"/>
    <lineage>
        <taxon>Eukaryota</taxon>
        <taxon>Viridiplantae</taxon>
        <taxon>Streptophyta</taxon>
        <taxon>Embryophyta</taxon>
        <taxon>Tracheophyta</taxon>
        <taxon>Spermatophyta</taxon>
        <taxon>Magnoliopsida</taxon>
        <taxon>eudicotyledons</taxon>
        <taxon>Gunneridae</taxon>
        <taxon>Pentapetalae</taxon>
        <taxon>rosids</taxon>
        <taxon>malvids</taxon>
        <taxon>Brassicales</taxon>
        <taxon>Brassicaceae</taxon>
        <taxon>Brassiceae</taxon>
        <taxon>Brassica</taxon>
    </lineage>
</organism>
<keyword evidence="3" id="KW-1185">Reference proteome</keyword>
<evidence type="ECO:0000313" key="2">
    <source>
        <dbReference type="EMBL" id="KAF3609027.1"/>
    </source>
</evidence>
<feature type="compositionally biased region" description="Basic residues" evidence="1">
    <location>
        <begin position="79"/>
        <end position="90"/>
    </location>
</feature>
<comment type="caution">
    <text evidence="2">The sequence shown here is derived from an EMBL/GenBank/DDBJ whole genome shotgun (WGS) entry which is preliminary data.</text>
</comment>
<feature type="compositionally biased region" description="Basic and acidic residues" evidence="1">
    <location>
        <begin position="46"/>
        <end position="56"/>
    </location>
</feature>
<feature type="compositionally biased region" description="Polar residues" evidence="1">
    <location>
        <begin position="67"/>
        <end position="78"/>
    </location>
</feature>
<dbReference type="Proteomes" id="UP000266723">
    <property type="component" value="Unassembled WGS sequence"/>
</dbReference>
<name>A0ABQ7EZH8_BRACR</name>
<proteinExistence type="predicted"/>
<evidence type="ECO:0000256" key="1">
    <source>
        <dbReference type="SAM" id="MobiDB-lite"/>
    </source>
</evidence>
<dbReference type="EMBL" id="QGKV02000297">
    <property type="protein sequence ID" value="KAF3609027.1"/>
    <property type="molecule type" value="Genomic_DNA"/>
</dbReference>
<evidence type="ECO:0000313" key="3">
    <source>
        <dbReference type="Proteomes" id="UP000266723"/>
    </source>
</evidence>
<reference evidence="2 3" key="1">
    <citation type="journal article" date="2020" name="BMC Genomics">
        <title>Intraspecific diversification of the crop wild relative Brassica cretica Lam. using demographic model selection.</title>
        <authorList>
            <person name="Kioukis A."/>
            <person name="Michalopoulou V.A."/>
            <person name="Briers L."/>
            <person name="Pirintsos S."/>
            <person name="Studholme D.J."/>
            <person name="Pavlidis P."/>
            <person name="Sarris P.F."/>
        </authorList>
    </citation>
    <scope>NUCLEOTIDE SEQUENCE [LARGE SCALE GENOMIC DNA]</scope>
    <source>
        <strain evidence="3">cv. PFS-1207/04</strain>
    </source>
</reference>
<gene>
    <name evidence="2" type="ORF">DY000_02047342</name>
</gene>